<gene>
    <name evidence="1" type="ORF">JHU38_05195</name>
</gene>
<accession>A0ABS3M4S2</accession>
<dbReference type="EMBL" id="JAERMS010000011">
    <property type="protein sequence ID" value="MBO1363174.1"/>
    <property type="molecule type" value="Genomic_DNA"/>
</dbReference>
<protein>
    <recommendedName>
        <fullName evidence="3">Tetratricopeptide repeat protein</fullName>
    </recommendedName>
</protein>
<evidence type="ECO:0000313" key="1">
    <source>
        <dbReference type="EMBL" id="MBO1363174.1"/>
    </source>
</evidence>
<organism evidence="1 2">
    <name type="scientific">Prevotella illustrans</name>
    <dbReference type="NCBI Taxonomy" id="2800387"/>
    <lineage>
        <taxon>Bacteria</taxon>
        <taxon>Pseudomonadati</taxon>
        <taxon>Bacteroidota</taxon>
        <taxon>Bacteroidia</taxon>
        <taxon>Bacteroidales</taxon>
        <taxon>Prevotellaceae</taxon>
        <taxon>Prevotella</taxon>
    </lineage>
</organism>
<dbReference type="RefSeq" id="WP_107582800.1">
    <property type="nucleotide sequence ID" value="NZ_JAERMS010000011.1"/>
</dbReference>
<dbReference type="Gene3D" id="1.25.40.10">
    <property type="entry name" value="Tetratricopeptide repeat domain"/>
    <property type="match status" value="1"/>
</dbReference>
<keyword evidence="2" id="KW-1185">Reference proteome</keyword>
<proteinExistence type="predicted"/>
<sequence length="739" mass="86136">MIIKNKDAQQRFDEIREAITARNILSAIDKIRGFQSVFRCSSDLSVVDDLESDYRMMLTYYRQGIADHSRERIFENVQKRLLTAYANLRVDYLRRNNIVMTTALIRIAGRTTDVAQVRNQLEEFVSDLAMLSLGSGDQGEAKRESLFAARFATINHAFNYILTSHMWNESEKQDWTALILTPTIDVNDSLVLVSAVMMACLMQFDLRKLQTLMDVYAFAADERLRQRSLVGWVLSLSHDTDLYPEQLPMVRRLLEEEHCRQELGELGLQIFYCMDADKDSKEIQRDIMPGLIRNSNLKYSDRGFVEKDDEDSIEDILHPDLKDKAMEELEKGYQKMMEMQRRGSDIYFGGFAQMKRYGFFYSLVNWFMPYYTDHPDLKSVIHKLPNTRLLDVFVKENPFCDSDKYSFTLALSGVIDKLPKNVLEMLERGELQQGMSSMNVRQDEPRYVRQTYLQDLYRFFRLFMQKEELPRAFSADQLRGISVQTADVAFFMDHPVFSDKAMDQQKKRYVHFFLKRHMMAELERIVDSMSDQTAKDYLIGKATLLMGTKEGWEEAEQLLRQVLRQDENDVSTLRMLGKLCREKGDDKVAVLVYERLMELFPDKRAYLFNLCLCLEDMKDARARKFIFELIYKFPEDLNAVRLLAWDFLQAGEFQKALTEYEKVQAKGEMGRADFVNMGYCHWFLGEIEMAVDSFRHAVVFSSVEKVAQTLDTDAALISQFVTNGVEISLMKDLIRMAGN</sequence>
<dbReference type="InterPro" id="IPR011990">
    <property type="entry name" value="TPR-like_helical_dom_sf"/>
</dbReference>
<dbReference type="SUPFAM" id="SSF48452">
    <property type="entry name" value="TPR-like"/>
    <property type="match status" value="1"/>
</dbReference>
<evidence type="ECO:0008006" key="3">
    <source>
        <dbReference type="Google" id="ProtNLM"/>
    </source>
</evidence>
<name>A0ABS3M4S2_9BACT</name>
<dbReference type="Proteomes" id="UP000664265">
    <property type="component" value="Unassembled WGS sequence"/>
</dbReference>
<reference evidence="1 2" key="1">
    <citation type="submission" date="2021-01" db="EMBL/GenBank/DDBJ databases">
        <title>Prevotella A2931 sp. nov.</title>
        <authorList>
            <person name="Buhl M."/>
            <person name="Oberhettinger P."/>
        </authorList>
    </citation>
    <scope>NUCLEOTIDE SEQUENCE [LARGE SCALE GENOMIC DNA]</scope>
    <source>
        <strain evidence="1 2">A2931</strain>
    </source>
</reference>
<comment type="caution">
    <text evidence="1">The sequence shown here is derived from an EMBL/GenBank/DDBJ whole genome shotgun (WGS) entry which is preliminary data.</text>
</comment>
<evidence type="ECO:0000313" key="2">
    <source>
        <dbReference type="Proteomes" id="UP000664265"/>
    </source>
</evidence>